<keyword evidence="1 3" id="KW-0694">RNA-binding</keyword>
<dbReference type="Pfam" id="PF01728">
    <property type="entry name" value="FtsJ"/>
    <property type="match status" value="1"/>
</dbReference>
<dbReference type="CDD" id="cd02440">
    <property type="entry name" value="AdoMet_MTases"/>
    <property type="match status" value="1"/>
</dbReference>
<dbReference type="InterPro" id="IPR047048">
    <property type="entry name" value="TlyA"/>
</dbReference>
<dbReference type="Proteomes" id="UP000824135">
    <property type="component" value="Unassembled WGS sequence"/>
</dbReference>
<dbReference type="InterPro" id="IPR002877">
    <property type="entry name" value="RNA_MeTrfase_FtsJ_dom"/>
</dbReference>
<evidence type="ECO:0000256" key="2">
    <source>
        <dbReference type="ARBA" id="ARBA00029460"/>
    </source>
</evidence>
<dbReference type="Gene3D" id="3.10.290.10">
    <property type="entry name" value="RNA-binding S4 domain"/>
    <property type="match status" value="1"/>
</dbReference>
<dbReference type="SMART" id="SM00363">
    <property type="entry name" value="S4"/>
    <property type="match status" value="1"/>
</dbReference>
<keyword evidence="5" id="KW-0489">Methyltransferase</keyword>
<dbReference type="InterPro" id="IPR029063">
    <property type="entry name" value="SAM-dependent_MTases_sf"/>
</dbReference>
<reference evidence="5" key="2">
    <citation type="submission" date="2021-04" db="EMBL/GenBank/DDBJ databases">
        <authorList>
            <person name="Gilroy R."/>
        </authorList>
    </citation>
    <scope>NUCLEOTIDE SEQUENCE</scope>
    <source>
        <strain evidence="5">CHK199-9574</strain>
    </source>
</reference>
<reference evidence="5" key="1">
    <citation type="journal article" date="2021" name="PeerJ">
        <title>Extensive microbial diversity within the chicken gut microbiome revealed by metagenomics and culture.</title>
        <authorList>
            <person name="Gilroy R."/>
            <person name="Ravi A."/>
            <person name="Getino M."/>
            <person name="Pursley I."/>
            <person name="Horton D.L."/>
            <person name="Alikhan N.F."/>
            <person name="Baker D."/>
            <person name="Gharbi K."/>
            <person name="Hall N."/>
            <person name="Watson M."/>
            <person name="Adriaenssens E.M."/>
            <person name="Foster-Nyarko E."/>
            <person name="Jarju S."/>
            <person name="Secka A."/>
            <person name="Antonio M."/>
            <person name="Oren A."/>
            <person name="Chaudhuri R.R."/>
            <person name="La Ragione R."/>
            <person name="Hildebrand F."/>
            <person name="Pallen M.J."/>
        </authorList>
    </citation>
    <scope>NUCLEOTIDE SEQUENCE</scope>
    <source>
        <strain evidence="5">CHK199-9574</strain>
    </source>
</reference>
<sequence>MRLDKWLTGRYFSSRTKAARAIAAGLVKINGRTARASDNADETDLIEIEERETEFVSEGGYKLEKALLDFGEEVKGCVFADLGASTGGFTECLLRHGAARVYAVDVGESQLDQILSGDARVVVMDKTNARYLTKSDFPEKLDGISIDVSFISLTNILPAAASLLEEGGRVFALIKPQFECGAGALDKHGIVKDAERRKDAIRKIVVSAADCGLYPVKITSAPVRERKNTEYIICLKKGGKVVNGGLEKEIFNLP</sequence>
<evidence type="ECO:0000259" key="4">
    <source>
        <dbReference type="SMART" id="SM00363"/>
    </source>
</evidence>
<dbReference type="EMBL" id="DXCO01000035">
    <property type="protein sequence ID" value="HIY78403.1"/>
    <property type="molecule type" value="Genomic_DNA"/>
</dbReference>
<comment type="caution">
    <text evidence="5">The sequence shown here is derived from an EMBL/GenBank/DDBJ whole genome shotgun (WGS) entry which is preliminary data.</text>
</comment>
<dbReference type="PROSITE" id="PS50889">
    <property type="entry name" value="S4"/>
    <property type="match status" value="1"/>
</dbReference>
<evidence type="ECO:0000313" key="5">
    <source>
        <dbReference type="EMBL" id="HIY78403.1"/>
    </source>
</evidence>
<organism evidence="5 6">
    <name type="scientific">Candidatus Borkfalkia excrementavium</name>
    <dbReference type="NCBI Taxonomy" id="2838505"/>
    <lineage>
        <taxon>Bacteria</taxon>
        <taxon>Bacillati</taxon>
        <taxon>Bacillota</taxon>
        <taxon>Clostridia</taxon>
        <taxon>Christensenellales</taxon>
        <taxon>Christensenellaceae</taxon>
        <taxon>Candidatus Borkfalkia</taxon>
    </lineage>
</organism>
<gene>
    <name evidence="5" type="ORF">H9728_05100</name>
</gene>
<keyword evidence="5" id="KW-0808">Transferase</keyword>
<evidence type="ECO:0000256" key="1">
    <source>
        <dbReference type="ARBA" id="ARBA00022884"/>
    </source>
</evidence>
<dbReference type="InterPro" id="IPR036986">
    <property type="entry name" value="S4_RNA-bd_sf"/>
</dbReference>
<dbReference type="PANTHER" id="PTHR32319">
    <property type="entry name" value="BACTERIAL HEMOLYSIN-LIKE PROTEIN"/>
    <property type="match status" value="1"/>
</dbReference>
<protein>
    <submittedName>
        <fullName evidence="5">TlyA family RNA methyltransferase</fullName>
    </submittedName>
</protein>
<dbReference type="SUPFAM" id="SSF53335">
    <property type="entry name" value="S-adenosyl-L-methionine-dependent methyltransferases"/>
    <property type="match status" value="1"/>
</dbReference>
<dbReference type="Gene3D" id="3.40.50.150">
    <property type="entry name" value="Vaccinia Virus protein VP39"/>
    <property type="match status" value="1"/>
</dbReference>
<dbReference type="AlphaFoldDB" id="A0A9D2CF25"/>
<accession>A0A9D2CF25</accession>
<evidence type="ECO:0000313" key="6">
    <source>
        <dbReference type="Proteomes" id="UP000824135"/>
    </source>
</evidence>
<dbReference type="GO" id="GO:0032259">
    <property type="term" value="P:methylation"/>
    <property type="evidence" value="ECO:0007669"/>
    <property type="project" value="UniProtKB-KW"/>
</dbReference>
<comment type="similarity">
    <text evidence="2">Belongs to the TlyA family.</text>
</comment>
<dbReference type="PANTHER" id="PTHR32319:SF0">
    <property type="entry name" value="BACTERIAL HEMOLYSIN-LIKE PROTEIN"/>
    <property type="match status" value="1"/>
</dbReference>
<proteinExistence type="inferred from homology"/>
<dbReference type="InterPro" id="IPR002942">
    <property type="entry name" value="S4_RNA-bd"/>
</dbReference>
<dbReference type="SUPFAM" id="SSF55174">
    <property type="entry name" value="Alpha-L RNA-binding motif"/>
    <property type="match status" value="1"/>
</dbReference>
<dbReference type="GO" id="GO:0008168">
    <property type="term" value="F:methyltransferase activity"/>
    <property type="evidence" value="ECO:0007669"/>
    <property type="project" value="UniProtKB-KW"/>
</dbReference>
<dbReference type="GO" id="GO:0003723">
    <property type="term" value="F:RNA binding"/>
    <property type="evidence" value="ECO:0007669"/>
    <property type="project" value="UniProtKB-KW"/>
</dbReference>
<dbReference type="Pfam" id="PF01479">
    <property type="entry name" value="S4"/>
    <property type="match status" value="1"/>
</dbReference>
<name>A0A9D2CF25_9FIRM</name>
<dbReference type="CDD" id="cd00165">
    <property type="entry name" value="S4"/>
    <property type="match status" value="1"/>
</dbReference>
<evidence type="ECO:0000256" key="3">
    <source>
        <dbReference type="PROSITE-ProRule" id="PRU00182"/>
    </source>
</evidence>
<feature type="domain" description="RNA-binding S4" evidence="4">
    <location>
        <begin position="1"/>
        <end position="64"/>
    </location>
</feature>